<evidence type="ECO:0000313" key="1">
    <source>
        <dbReference type="EMBL" id="QMV71598.1"/>
    </source>
</evidence>
<keyword evidence="2" id="KW-1185">Reference proteome</keyword>
<dbReference type="KEGG" id="cpis:HS961_01410"/>
<dbReference type="Proteomes" id="UP000515240">
    <property type="component" value="Chromosome"/>
</dbReference>
<gene>
    <name evidence="1" type="ORF">HS961_01410</name>
</gene>
<evidence type="ECO:0000313" key="2">
    <source>
        <dbReference type="Proteomes" id="UP000515240"/>
    </source>
</evidence>
<dbReference type="EMBL" id="CP058554">
    <property type="protein sequence ID" value="QMV71598.1"/>
    <property type="molecule type" value="Genomic_DNA"/>
</dbReference>
<accession>A0A7G5EC73</accession>
<reference evidence="1 2" key="1">
    <citation type="journal article" date="2020" name="G3 (Bethesda)">
        <title>CeMbio - The Caenorhabditis elegans Microbiome Resource.</title>
        <authorList>
            <person name="Dirksen P."/>
            <person name="Assie A."/>
            <person name="Zimmermann J."/>
            <person name="Zhang F."/>
            <person name="Tietje A.M."/>
            <person name="Marsh S.A."/>
            <person name="Felix M.A."/>
            <person name="Shapira M."/>
            <person name="Kaleta C."/>
            <person name="Schulenburg H."/>
            <person name="Samuel B."/>
        </authorList>
    </citation>
    <scope>NUCLEOTIDE SEQUENCE [LARGE SCALE GENOMIC DNA]</scope>
    <source>
        <strain evidence="1 2">BIGb0172</strain>
    </source>
</reference>
<proteinExistence type="predicted"/>
<organism evidence="1 2">
    <name type="scientific">Comamonas piscis</name>
    <dbReference type="NCBI Taxonomy" id="1562974"/>
    <lineage>
        <taxon>Bacteria</taxon>
        <taxon>Pseudomonadati</taxon>
        <taxon>Pseudomonadota</taxon>
        <taxon>Betaproteobacteria</taxon>
        <taxon>Burkholderiales</taxon>
        <taxon>Comamonadaceae</taxon>
        <taxon>Comamonas</taxon>
    </lineage>
</organism>
<sequence length="110" mass="11504">MAAVLRVDIAAVLALPDDGHRAWQCEVQVRRPRQHFGAELRIDGVANALAILFALCLAAGADGACDTALSADQNRPGTGDDPCVFDLVIDAGCGLSGHANSYQKLKNDSS</sequence>
<name>A0A7G5EC73_9BURK</name>
<protein>
    <submittedName>
        <fullName evidence="1">Uncharacterized protein</fullName>
    </submittedName>
</protein>
<dbReference type="AlphaFoldDB" id="A0A7G5EC73"/>